<keyword evidence="2" id="KW-1185">Reference proteome</keyword>
<reference evidence="1 2" key="1">
    <citation type="submission" date="2014-06" db="EMBL/GenBank/DDBJ databases">
        <title>Draft genome sequence of Paenibacillus sp. MSt1.</title>
        <authorList>
            <person name="Aw Y.K."/>
            <person name="Ong K.S."/>
            <person name="Gan H.M."/>
            <person name="Lee S.M."/>
        </authorList>
    </citation>
    <scope>NUCLEOTIDE SEQUENCE [LARGE SCALE GENOMIC DNA]</scope>
    <source>
        <strain evidence="1 2">MSt1</strain>
    </source>
</reference>
<comment type="caution">
    <text evidence="1">The sequence shown here is derived from an EMBL/GenBank/DDBJ whole genome shotgun (WGS) entry which is preliminary data.</text>
</comment>
<sequence>MARYYDAVTLKAANKTTVDQNEKVIDCSGLGGFNHIILDCSKCTSEVMFSIDIPFSDSPKKILYVSPKFVFDEYIRGSKLYYKCATGSNEFNYVLL</sequence>
<dbReference type="OrthoDB" id="2665048at2"/>
<name>A0A081P4G7_9BACL</name>
<gene>
    <name evidence="1" type="ORF">ET33_02395</name>
</gene>
<dbReference type="Proteomes" id="UP000028123">
    <property type="component" value="Unassembled WGS sequence"/>
</dbReference>
<organism evidence="1 2">
    <name type="scientific">Paenibacillus tyrfis</name>
    <dbReference type="NCBI Taxonomy" id="1501230"/>
    <lineage>
        <taxon>Bacteria</taxon>
        <taxon>Bacillati</taxon>
        <taxon>Bacillota</taxon>
        <taxon>Bacilli</taxon>
        <taxon>Bacillales</taxon>
        <taxon>Paenibacillaceae</taxon>
        <taxon>Paenibacillus</taxon>
    </lineage>
</organism>
<dbReference type="AlphaFoldDB" id="A0A081P4G7"/>
<evidence type="ECO:0000313" key="1">
    <source>
        <dbReference type="EMBL" id="KEQ25590.1"/>
    </source>
</evidence>
<accession>A0A081P4G7</accession>
<evidence type="ECO:0000313" key="2">
    <source>
        <dbReference type="Proteomes" id="UP000028123"/>
    </source>
</evidence>
<protein>
    <submittedName>
        <fullName evidence="1">Uncharacterized protein</fullName>
    </submittedName>
</protein>
<dbReference type="EMBL" id="JNVM01000010">
    <property type="protein sequence ID" value="KEQ25590.1"/>
    <property type="molecule type" value="Genomic_DNA"/>
</dbReference>
<proteinExistence type="predicted"/>
<dbReference type="RefSeq" id="WP_036681903.1">
    <property type="nucleotide sequence ID" value="NZ_JNVM01000010.1"/>
</dbReference>